<dbReference type="PANTHER" id="PTHR45867">
    <property type="entry name" value="PURPLE ACID PHOSPHATASE"/>
    <property type="match status" value="1"/>
</dbReference>
<comment type="similarity">
    <text evidence="2">Belongs to the metallophosphoesterase superfamily. Purple acid phosphatase family.</text>
</comment>
<evidence type="ECO:0000256" key="2">
    <source>
        <dbReference type="RuleBase" id="RU361203"/>
    </source>
</evidence>
<dbReference type="InterPro" id="IPR008963">
    <property type="entry name" value="Purple_acid_Pase-like_N"/>
</dbReference>
<dbReference type="AlphaFoldDB" id="A0A8S9V0L6"/>
<dbReference type="EC" id="3.1.3.2" evidence="2"/>
<dbReference type="SUPFAM" id="SSF56300">
    <property type="entry name" value="Metallo-dependent phosphatases"/>
    <property type="match status" value="1"/>
</dbReference>
<dbReference type="Pfam" id="PF00149">
    <property type="entry name" value="Metallophos"/>
    <property type="match status" value="1"/>
</dbReference>
<name>A0A8S9V0L6_PHYIN</name>
<dbReference type="InterPro" id="IPR029052">
    <property type="entry name" value="Metallo-depent_PP-like"/>
</dbReference>
<dbReference type="PANTHER" id="PTHR45867:SF3">
    <property type="entry name" value="ACID PHOSPHATASE TYPE 7"/>
    <property type="match status" value="1"/>
</dbReference>
<dbReference type="SUPFAM" id="SSF49363">
    <property type="entry name" value="Purple acid phosphatase, N-terminal domain"/>
    <property type="match status" value="1"/>
</dbReference>
<organism evidence="5 6">
    <name type="scientific">Phytophthora infestans</name>
    <name type="common">Potato late blight agent</name>
    <name type="synonym">Botrytis infestans</name>
    <dbReference type="NCBI Taxonomy" id="4787"/>
    <lineage>
        <taxon>Eukaryota</taxon>
        <taxon>Sar</taxon>
        <taxon>Stramenopiles</taxon>
        <taxon>Oomycota</taxon>
        <taxon>Peronosporomycetes</taxon>
        <taxon>Peronosporales</taxon>
        <taxon>Peronosporaceae</taxon>
        <taxon>Phytophthora</taxon>
    </lineage>
</organism>
<evidence type="ECO:0000259" key="4">
    <source>
        <dbReference type="Pfam" id="PF00149"/>
    </source>
</evidence>
<keyword evidence="1" id="KW-0732">Signal</keyword>
<dbReference type="Gene3D" id="3.60.21.10">
    <property type="match status" value="1"/>
</dbReference>
<keyword evidence="2" id="KW-0378">Hydrolase</keyword>
<accession>A0A8S9V0L6</accession>
<dbReference type="Proteomes" id="UP000704712">
    <property type="component" value="Unassembled WGS sequence"/>
</dbReference>
<evidence type="ECO:0000256" key="3">
    <source>
        <dbReference type="SAM" id="MobiDB-lite"/>
    </source>
</evidence>
<feature type="compositionally biased region" description="Polar residues" evidence="3">
    <location>
        <begin position="365"/>
        <end position="375"/>
    </location>
</feature>
<gene>
    <name evidence="5" type="ORF">GN958_ATG05178</name>
</gene>
<comment type="caution">
    <text evidence="5">The sequence shown here is derived from an EMBL/GenBank/DDBJ whole genome shotgun (WGS) entry which is preliminary data.</text>
</comment>
<comment type="catalytic activity">
    <reaction evidence="2">
        <text>a phosphate monoester + H2O = an alcohol + phosphate</text>
        <dbReference type="Rhea" id="RHEA:15017"/>
        <dbReference type="ChEBI" id="CHEBI:15377"/>
        <dbReference type="ChEBI" id="CHEBI:30879"/>
        <dbReference type="ChEBI" id="CHEBI:43474"/>
        <dbReference type="ChEBI" id="CHEBI:67140"/>
        <dbReference type="EC" id="3.1.3.2"/>
    </reaction>
</comment>
<evidence type="ECO:0000313" key="5">
    <source>
        <dbReference type="EMBL" id="KAF4145597.1"/>
    </source>
</evidence>
<dbReference type="GO" id="GO:0046872">
    <property type="term" value="F:metal ion binding"/>
    <property type="evidence" value="ECO:0007669"/>
    <property type="project" value="InterPro"/>
</dbReference>
<dbReference type="Gene3D" id="2.60.40.380">
    <property type="entry name" value="Purple acid phosphatase-like, N-terminal"/>
    <property type="match status" value="1"/>
</dbReference>
<evidence type="ECO:0000313" key="6">
    <source>
        <dbReference type="Proteomes" id="UP000704712"/>
    </source>
</evidence>
<feature type="region of interest" description="Disordered" evidence="3">
    <location>
        <begin position="364"/>
        <end position="389"/>
    </location>
</feature>
<reference evidence="5" key="1">
    <citation type="submission" date="2020-03" db="EMBL/GenBank/DDBJ databases">
        <title>Hybrid Assembly of Korean Phytophthora infestans isolates.</title>
        <authorList>
            <person name="Prokchorchik M."/>
            <person name="Lee Y."/>
            <person name="Seo J."/>
            <person name="Cho J.-H."/>
            <person name="Park Y.-E."/>
            <person name="Jang D.-C."/>
            <person name="Im J.-S."/>
            <person name="Choi J.-G."/>
            <person name="Park H.-J."/>
            <person name="Lee G.-B."/>
            <person name="Lee Y.-G."/>
            <person name="Hong S.-Y."/>
            <person name="Cho K."/>
            <person name="Sohn K.H."/>
        </authorList>
    </citation>
    <scope>NUCLEOTIDE SEQUENCE</scope>
    <source>
        <strain evidence="5">KR_2_A2</strain>
    </source>
</reference>
<dbReference type="EMBL" id="JAACNO010000717">
    <property type="protein sequence ID" value="KAF4145597.1"/>
    <property type="molecule type" value="Genomic_DNA"/>
</dbReference>
<evidence type="ECO:0000256" key="1">
    <source>
        <dbReference type="ARBA" id="ARBA00022729"/>
    </source>
</evidence>
<proteinExistence type="inferred from homology"/>
<dbReference type="InterPro" id="IPR004843">
    <property type="entry name" value="Calcineurin-like_PHP"/>
</dbReference>
<feature type="domain" description="Calcineurin-like phosphoesterase" evidence="4">
    <location>
        <begin position="110"/>
        <end position="296"/>
    </location>
</feature>
<dbReference type="GO" id="GO:0003993">
    <property type="term" value="F:acid phosphatase activity"/>
    <property type="evidence" value="ECO:0007669"/>
    <property type="project" value="UniProtKB-EC"/>
</dbReference>
<protein>
    <recommendedName>
        <fullName evidence="2">Purple acid phosphatase</fullName>
        <ecNumber evidence="2">3.1.3.2</ecNumber>
    </recommendedName>
</protein>
<sequence length="413" mass="45235">MVDWVTASTVNSSRLIVGTSANDLSSTVDGELAGLVTEAAGENVACWSALLANLEPGTTIYYALEMDSTATSSLDFNELSKFDSSASSETMSFAVPDGEITWAVFAFNGVLNIGDLSYELTGPNGQNYMDELEPITSKVPMMTTVGNHEYQYGLSPSLAVQNYYRRFQGITLGAGAASGSASNEFYSFSSGLLHFVFINTEVYGDEAFVALQDDGTWKVDEAARKAAGTAQAKWLEYDLSRVKRSETPYVVMCGHRPPFKTPKALSEPGNRFAKEIVPLMSKYRVDLYLAGHEHTYLMFEASTFNDFNIPPIIISGSPGNNEYIREEAELNIQGFKWKTLIPKYGYGFLTATKTALEWQWGSAASDATNDPSSATWKKEDELKNGPAPPEVELVAIAVLPAQREALRRKRPDP</sequence>